<feature type="transmembrane region" description="Helical" evidence="3">
    <location>
        <begin position="258"/>
        <end position="280"/>
    </location>
</feature>
<comment type="subcellular location">
    <subcellularLocation>
        <location evidence="2">Nucleus</location>
    </subcellularLocation>
</comment>
<evidence type="ECO:0000259" key="4">
    <source>
        <dbReference type="PROSITE" id="PS50804"/>
    </source>
</evidence>
<dbReference type="PANTHER" id="PTHR45935:SF28">
    <property type="entry name" value="SCAN DOMAIN-CONTAINING PROTEIN 3"/>
    <property type="match status" value="1"/>
</dbReference>
<dbReference type="FunFam" id="1.10.4020.10:FF:000001">
    <property type="entry name" value="zinc finger protein 263 isoform X1"/>
    <property type="match status" value="1"/>
</dbReference>
<evidence type="ECO:0000313" key="5">
    <source>
        <dbReference type="Ensembl" id="ENSUAMP00000027649.1"/>
    </source>
</evidence>
<sequence length="362" mass="41419">MAAAPEPEGQKGLAVVKAEDHRWGPDSVSQNYTPHKREVFRQHFRKLCYQDAPGPREALSQLWELCRQWLRPECHTKEQILDLLVLEQFLSILPRDLQAWVQAHHPKTGEEAVTVLEDLERELDEPRKQVPANSERQDTLLDKLNPLGRPLESLTAQLYPKKIQQEQESGEPQRNGKVQELMYVREDMIPCVREELSHFDVLIFTFSCLSSTSLWKILSPFLPLPHHGKNYILFFSLDQAAFWPNGWGMGFKYSFKLIIPYISVCCYLMILVLNSLKFYILSRRIHMTPCISLLGLPERNTTTWVTYTTEIYFLTVVEAGKSKIKVSAGLVSGEGCSLTHRLAVPSHGLFAVHTLLGSLPLL</sequence>
<keyword evidence="3" id="KW-0472">Membrane</keyword>
<dbReference type="InterPro" id="IPR038269">
    <property type="entry name" value="SCAN_sf"/>
</dbReference>
<dbReference type="RefSeq" id="XP_045656577.1">
    <property type="nucleotide sequence ID" value="XM_045800621.1"/>
</dbReference>
<reference evidence="6" key="1">
    <citation type="submission" date="2016-06" db="EMBL/GenBank/DDBJ databases">
        <title>De novo assembly and RNA-Seq shows season-dependent expression and editing in black bear kidneys.</title>
        <authorList>
            <person name="Korstanje R."/>
            <person name="Srivastava A."/>
            <person name="Sarsani V.K."/>
            <person name="Sheehan S.M."/>
            <person name="Seger R.L."/>
            <person name="Barter M.E."/>
            <person name="Lindqvist C."/>
            <person name="Brody L.C."/>
            <person name="Mullikin J.C."/>
        </authorList>
    </citation>
    <scope>NUCLEOTIDE SEQUENCE [LARGE SCALE GENOMIC DNA]</scope>
</reference>
<dbReference type="GeneID" id="123794438"/>
<organism evidence="5 6">
    <name type="scientific">Ursus americanus</name>
    <name type="common">American black bear</name>
    <name type="synonym">Euarctos americanus</name>
    <dbReference type="NCBI Taxonomy" id="9643"/>
    <lineage>
        <taxon>Eukaryota</taxon>
        <taxon>Metazoa</taxon>
        <taxon>Chordata</taxon>
        <taxon>Craniata</taxon>
        <taxon>Vertebrata</taxon>
        <taxon>Euteleostomi</taxon>
        <taxon>Mammalia</taxon>
        <taxon>Eutheria</taxon>
        <taxon>Laurasiatheria</taxon>
        <taxon>Carnivora</taxon>
        <taxon>Caniformia</taxon>
        <taxon>Ursidae</taxon>
        <taxon>Ursus</taxon>
    </lineage>
</organism>
<dbReference type="CDD" id="cd07936">
    <property type="entry name" value="SCAN"/>
    <property type="match status" value="1"/>
</dbReference>
<reference evidence="5" key="2">
    <citation type="submission" date="2025-08" db="UniProtKB">
        <authorList>
            <consortium name="Ensembl"/>
        </authorList>
    </citation>
    <scope>IDENTIFICATION</scope>
</reference>
<gene>
    <name evidence="5" type="primary">ZKSCAN8</name>
</gene>
<keyword evidence="3" id="KW-0812">Transmembrane</keyword>
<dbReference type="InterPro" id="IPR050916">
    <property type="entry name" value="SCAN-C2H2_zinc_finger"/>
</dbReference>
<dbReference type="Ensembl" id="ENSUAMT00000030897.1">
    <property type="protein sequence ID" value="ENSUAMP00000027649.1"/>
    <property type="gene ID" value="ENSUAMG00000021374.1"/>
</dbReference>
<dbReference type="SUPFAM" id="SSF47353">
    <property type="entry name" value="Retrovirus capsid dimerization domain-like"/>
    <property type="match status" value="1"/>
</dbReference>
<evidence type="ECO:0000256" key="3">
    <source>
        <dbReference type="SAM" id="Phobius"/>
    </source>
</evidence>
<reference evidence="5" key="3">
    <citation type="submission" date="2025-09" db="UniProtKB">
        <authorList>
            <consortium name="Ensembl"/>
        </authorList>
    </citation>
    <scope>IDENTIFICATION</scope>
</reference>
<dbReference type="Gene3D" id="1.10.4020.10">
    <property type="entry name" value="DNA breaking-rejoining enzymes"/>
    <property type="match status" value="1"/>
</dbReference>
<keyword evidence="6" id="KW-1185">Reference proteome</keyword>
<dbReference type="InterPro" id="IPR003309">
    <property type="entry name" value="SCAN_dom"/>
</dbReference>
<accession>A0A452S6A8</accession>
<proteinExistence type="predicted"/>
<dbReference type="CTD" id="7745"/>
<feature type="domain" description="SCAN box" evidence="4">
    <location>
        <begin position="41"/>
        <end position="123"/>
    </location>
</feature>
<dbReference type="GeneTree" id="ENSGT00940000163165"/>
<keyword evidence="1 2" id="KW-0539">Nucleus</keyword>
<dbReference type="PROSITE" id="PS50804">
    <property type="entry name" value="SCAN_BOX"/>
    <property type="match status" value="1"/>
</dbReference>
<name>A0A452S6A8_URSAM</name>
<dbReference type="Pfam" id="PF02023">
    <property type="entry name" value="SCAN"/>
    <property type="match status" value="1"/>
</dbReference>
<evidence type="ECO:0000256" key="2">
    <source>
        <dbReference type="PROSITE-ProRule" id="PRU00187"/>
    </source>
</evidence>
<evidence type="ECO:0000313" key="6">
    <source>
        <dbReference type="Proteomes" id="UP000291022"/>
    </source>
</evidence>
<keyword evidence="3" id="KW-1133">Transmembrane helix</keyword>
<protein>
    <recommendedName>
        <fullName evidence="4">SCAN box domain-containing protein</fullName>
    </recommendedName>
</protein>
<dbReference type="STRING" id="9643.ENSUAMP00000027649"/>
<dbReference type="SMART" id="SM00431">
    <property type="entry name" value="SCAN"/>
    <property type="match status" value="1"/>
</dbReference>
<dbReference type="GO" id="GO:0005634">
    <property type="term" value="C:nucleus"/>
    <property type="evidence" value="ECO:0007669"/>
    <property type="project" value="UniProtKB-SubCell"/>
</dbReference>
<dbReference type="PANTHER" id="PTHR45935">
    <property type="entry name" value="PROTEIN ZBED8-RELATED"/>
    <property type="match status" value="1"/>
</dbReference>
<evidence type="ECO:0000256" key="1">
    <source>
        <dbReference type="ARBA" id="ARBA00023242"/>
    </source>
</evidence>
<dbReference type="Proteomes" id="UP000291022">
    <property type="component" value="Unassembled WGS sequence"/>
</dbReference>
<dbReference type="AlphaFoldDB" id="A0A452S6A8"/>